<dbReference type="PANTHER" id="PTHR46720">
    <property type="entry name" value="HYDROXYLASE, PUTATIVE (AFU_ORTHOLOGUE AFUA_3G01460)-RELATED"/>
    <property type="match status" value="1"/>
</dbReference>
<dbReference type="PANTHER" id="PTHR46720:SF1">
    <property type="entry name" value="HYDROXYLASE, PUTATIVE (AFU_ORTHOLOGUE AFUA_8G06050)-RELATED"/>
    <property type="match status" value="1"/>
</dbReference>
<gene>
    <name evidence="1" type="ORF">Z518_09479</name>
</gene>
<dbReference type="AlphaFoldDB" id="A0A0D2FIA3"/>
<dbReference type="EMBL" id="KN847481">
    <property type="protein sequence ID" value="KIX01752.1"/>
    <property type="molecule type" value="Genomic_DNA"/>
</dbReference>
<dbReference type="Proteomes" id="UP000053617">
    <property type="component" value="Unassembled WGS sequence"/>
</dbReference>
<reference evidence="1 2" key="1">
    <citation type="submission" date="2015-01" db="EMBL/GenBank/DDBJ databases">
        <title>The Genome Sequence of Rhinocladiella mackenzie CBS 650.93.</title>
        <authorList>
            <consortium name="The Broad Institute Genomics Platform"/>
            <person name="Cuomo C."/>
            <person name="de Hoog S."/>
            <person name="Gorbushina A."/>
            <person name="Stielow B."/>
            <person name="Teixiera M."/>
            <person name="Abouelleil A."/>
            <person name="Chapman S.B."/>
            <person name="Priest M."/>
            <person name="Young S.K."/>
            <person name="Wortman J."/>
            <person name="Nusbaum C."/>
            <person name="Birren B."/>
        </authorList>
    </citation>
    <scope>NUCLEOTIDE SEQUENCE [LARGE SCALE GENOMIC DNA]</scope>
    <source>
        <strain evidence="1 2">CBS 650.93</strain>
    </source>
</reference>
<dbReference type="GO" id="GO:0044550">
    <property type="term" value="P:secondary metabolite biosynthetic process"/>
    <property type="evidence" value="ECO:0007669"/>
    <property type="project" value="TreeGrafter"/>
</dbReference>
<organism evidence="1 2">
    <name type="scientific">Rhinocladiella mackenziei CBS 650.93</name>
    <dbReference type="NCBI Taxonomy" id="1442369"/>
    <lineage>
        <taxon>Eukaryota</taxon>
        <taxon>Fungi</taxon>
        <taxon>Dikarya</taxon>
        <taxon>Ascomycota</taxon>
        <taxon>Pezizomycotina</taxon>
        <taxon>Eurotiomycetes</taxon>
        <taxon>Chaetothyriomycetidae</taxon>
        <taxon>Chaetothyriales</taxon>
        <taxon>Herpotrichiellaceae</taxon>
        <taxon>Rhinocladiella</taxon>
    </lineage>
</organism>
<protein>
    <recommendedName>
        <fullName evidence="3">FAD-binding domain-containing protein</fullName>
    </recommendedName>
</protein>
<dbReference type="InterPro" id="IPR051104">
    <property type="entry name" value="FAD_monoxygenase"/>
</dbReference>
<dbReference type="RefSeq" id="XP_013268888.1">
    <property type="nucleotide sequence ID" value="XM_013413434.1"/>
</dbReference>
<proteinExistence type="predicted"/>
<evidence type="ECO:0000313" key="2">
    <source>
        <dbReference type="Proteomes" id="UP000053617"/>
    </source>
</evidence>
<dbReference type="GeneID" id="25297550"/>
<dbReference type="Gene3D" id="3.50.50.60">
    <property type="entry name" value="FAD/NAD(P)-binding domain"/>
    <property type="match status" value="1"/>
</dbReference>
<dbReference type="OrthoDB" id="16820at2759"/>
<sequence length="279" mass="31234">MIVFPGPAGSHNVFHNRRRYHWRRPCRPGNGIGFECSFNPMQNLRGFNFDLVAIKDQQGTATAGFFLGSRQTFGYDALRIYRNALLEELQTACKDRGIEILYNEKFSVIFAENEHGVQFGFKDGTKTHASLVIVADGIYSKIRQSLFPLVEPQYNGILVVAGAVKESSLAVSSDEDKISTPTMFAGKNGAFILGPQIPDGSELLAATQHAYPPHNCDEWGRLSQDRAFHVSFLREGYDDRQPVVQQAVDHIIDERALTFAHCIRYRLSQAGPPIPDVWC</sequence>
<dbReference type="HOGENOM" id="CLU_998025_0_0_1"/>
<dbReference type="SUPFAM" id="SSF51905">
    <property type="entry name" value="FAD/NAD(P)-binding domain"/>
    <property type="match status" value="1"/>
</dbReference>
<dbReference type="STRING" id="1442369.A0A0D2FIA3"/>
<evidence type="ECO:0008006" key="3">
    <source>
        <dbReference type="Google" id="ProtNLM"/>
    </source>
</evidence>
<accession>A0A0D2FIA3</accession>
<keyword evidence="2" id="KW-1185">Reference proteome</keyword>
<dbReference type="VEuPathDB" id="FungiDB:Z518_09479"/>
<dbReference type="InterPro" id="IPR036188">
    <property type="entry name" value="FAD/NAD-bd_sf"/>
</dbReference>
<name>A0A0D2FIA3_9EURO</name>
<evidence type="ECO:0000313" key="1">
    <source>
        <dbReference type="EMBL" id="KIX01752.1"/>
    </source>
</evidence>